<dbReference type="PANTHER" id="PTHR38791">
    <property type="entry name" value="ZN(II)2CYS6 TRANSCRIPTION FACTOR (EUROFUNG)-RELATED-RELATED"/>
    <property type="match status" value="1"/>
</dbReference>
<evidence type="ECO:0000256" key="1">
    <source>
        <dbReference type="ARBA" id="ARBA00023242"/>
    </source>
</evidence>
<dbReference type="InterPro" id="IPR021858">
    <property type="entry name" value="Fun_TF"/>
</dbReference>
<dbReference type="GO" id="GO:0000981">
    <property type="term" value="F:DNA-binding transcription factor activity, RNA polymerase II-specific"/>
    <property type="evidence" value="ECO:0007669"/>
    <property type="project" value="InterPro"/>
</dbReference>
<comment type="caution">
    <text evidence="3">The sequence shown here is derived from an EMBL/GenBank/DDBJ whole genome shotgun (WGS) entry which is preliminary data.</text>
</comment>
<dbReference type="PROSITE" id="PS00463">
    <property type="entry name" value="ZN2_CY6_FUNGAL_1"/>
    <property type="match status" value="1"/>
</dbReference>
<gene>
    <name evidence="3" type="ORF">LOCC1_G002741</name>
</gene>
<dbReference type="PROSITE" id="PS50048">
    <property type="entry name" value="ZN2_CY6_FUNGAL_2"/>
    <property type="match status" value="1"/>
</dbReference>
<dbReference type="GO" id="GO:0008270">
    <property type="term" value="F:zinc ion binding"/>
    <property type="evidence" value="ECO:0007669"/>
    <property type="project" value="InterPro"/>
</dbReference>
<dbReference type="Proteomes" id="UP000443090">
    <property type="component" value="Unassembled WGS sequence"/>
</dbReference>
<dbReference type="InterPro" id="IPR053175">
    <property type="entry name" value="DHMBA_Reg_Transcription_Factor"/>
</dbReference>
<dbReference type="InterPro" id="IPR036864">
    <property type="entry name" value="Zn2-C6_fun-type_DNA-bd_sf"/>
</dbReference>
<reference evidence="3 4" key="1">
    <citation type="submission" date="2018-05" db="EMBL/GenBank/DDBJ databases">
        <title>Genome sequencing and assembly of the regulated plant pathogen Lachnellula willkommii and related sister species for the development of diagnostic species identification markers.</title>
        <authorList>
            <person name="Giroux E."/>
            <person name="Bilodeau G."/>
        </authorList>
    </citation>
    <scope>NUCLEOTIDE SEQUENCE [LARGE SCALE GENOMIC DNA]</scope>
    <source>
        <strain evidence="3 4">CBS 160.35</strain>
    </source>
</reference>
<proteinExistence type="predicted"/>
<evidence type="ECO:0000313" key="3">
    <source>
        <dbReference type="EMBL" id="TVY47742.1"/>
    </source>
</evidence>
<dbReference type="SMART" id="SM00066">
    <property type="entry name" value="GAL4"/>
    <property type="match status" value="1"/>
</dbReference>
<feature type="domain" description="Zn(2)-C6 fungal-type" evidence="2">
    <location>
        <begin position="10"/>
        <end position="38"/>
    </location>
</feature>
<dbReference type="InterPro" id="IPR001138">
    <property type="entry name" value="Zn2Cys6_DnaBD"/>
</dbReference>
<dbReference type="OrthoDB" id="5429770at2759"/>
<sequence length="456" mass="51520">MVFSGKPSGACHACRARKTRCDQVPEGCGQCKNAKRVCPGYRKQGDLIFRDQSSNVVHKFKAREAREAKKVASAPTPDNIGSQEDAALGSRETSLEIVQQQEPPLFVRYAVAPTLEDLATGFFHFHYVLGIHGPSKGHFYNLVDIARDQKIEDSLMTSMKAVGLAAYAHTTRTPSLLQNARYQYMKAIQLTNAALNSPEDVTKDSTLMAIHILSIFETVTGCRQRSLQDWSKHLHGAAAVIKLRGPGQIKSRPGRHMFMHLASQLMIACMQDNRKLPAYIREYMDAAIMEVSTPEPALIIQHCMMQYTDLNSDIQNKVITDPETIISECLELDGFLLAIVTNTPDGWEFETVFTDVESDLVYDGRYDVYYDYWIAQMWNALRTLRAMLNEQVRNTLLAGFSSKPPYFTEPQYTAQFQISTELLYQIEDDILRTRGASSNKQTWEFGEIGTRNEQVF</sequence>
<evidence type="ECO:0000259" key="2">
    <source>
        <dbReference type="PROSITE" id="PS50048"/>
    </source>
</evidence>
<dbReference type="Pfam" id="PF11951">
    <property type="entry name" value="Fungal_trans_2"/>
    <property type="match status" value="1"/>
</dbReference>
<dbReference type="CDD" id="cd00067">
    <property type="entry name" value="GAL4"/>
    <property type="match status" value="1"/>
</dbReference>
<dbReference type="AlphaFoldDB" id="A0A8H8S465"/>
<dbReference type="PANTHER" id="PTHR38791:SF5">
    <property type="entry name" value="TRANSCRIPTION FACTOR DBAG-RELATED"/>
    <property type="match status" value="1"/>
</dbReference>
<keyword evidence="4" id="KW-1185">Reference proteome</keyword>
<protein>
    <recommendedName>
        <fullName evidence="2">Zn(2)-C6 fungal-type domain-containing protein</fullName>
    </recommendedName>
</protein>
<dbReference type="Gene3D" id="4.10.240.10">
    <property type="entry name" value="Zn(2)-C6 fungal-type DNA-binding domain"/>
    <property type="match status" value="1"/>
</dbReference>
<accession>A0A8H8S465</accession>
<keyword evidence="1" id="KW-0539">Nucleus</keyword>
<dbReference type="EMBL" id="QGMI01000076">
    <property type="protein sequence ID" value="TVY47742.1"/>
    <property type="molecule type" value="Genomic_DNA"/>
</dbReference>
<organism evidence="3 4">
    <name type="scientific">Lachnellula occidentalis</name>
    <dbReference type="NCBI Taxonomy" id="215460"/>
    <lineage>
        <taxon>Eukaryota</taxon>
        <taxon>Fungi</taxon>
        <taxon>Dikarya</taxon>
        <taxon>Ascomycota</taxon>
        <taxon>Pezizomycotina</taxon>
        <taxon>Leotiomycetes</taxon>
        <taxon>Helotiales</taxon>
        <taxon>Lachnaceae</taxon>
        <taxon>Lachnellula</taxon>
    </lineage>
</organism>
<dbReference type="SUPFAM" id="SSF57701">
    <property type="entry name" value="Zn2/Cys6 DNA-binding domain"/>
    <property type="match status" value="1"/>
</dbReference>
<evidence type="ECO:0000313" key="4">
    <source>
        <dbReference type="Proteomes" id="UP000443090"/>
    </source>
</evidence>
<name>A0A8H8S465_9HELO</name>